<dbReference type="InterPro" id="IPR009389">
    <property type="entry name" value="DUF1045"/>
</dbReference>
<keyword evidence="2" id="KW-1185">Reference proteome</keyword>
<organism evidence="1 2">
    <name type="scientific">Sulfitobacter mediterraneus</name>
    <dbReference type="NCBI Taxonomy" id="83219"/>
    <lineage>
        <taxon>Bacteria</taxon>
        <taxon>Pseudomonadati</taxon>
        <taxon>Pseudomonadota</taxon>
        <taxon>Alphaproteobacteria</taxon>
        <taxon>Rhodobacterales</taxon>
        <taxon>Roseobacteraceae</taxon>
        <taxon>Sulfitobacter</taxon>
    </lineage>
</organism>
<accession>A0A061SQA0</accession>
<dbReference type="Pfam" id="PF06299">
    <property type="entry name" value="DUF1045"/>
    <property type="match status" value="1"/>
</dbReference>
<dbReference type="eggNOG" id="COG3709">
    <property type="taxonomic scope" value="Bacteria"/>
</dbReference>
<dbReference type="EMBL" id="JEMU01000019">
    <property type="protein sequence ID" value="KAJ01808.1"/>
    <property type="molecule type" value="Genomic_DNA"/>
</dbReference>
<gene>
    <name evidence="1" type="ORF">PM02_17485</name>
</gene>
<dbReference type="RefSeq" id="WP_037910964.1">
    <property type="nucleotide sequence ID" value="NZ_JEMU01000019.1"/>
</dbReference>
<name>A0A061SQA0_9RHOB</name>
<evidence type="ECO:0000313" key="1">
    <source>
        <dbReference type="EMBL" id="KAJ01808.1"/>
    </source>
</evidence>
<sequence>MSAYARYAVYVVPQGDLGAAGAAWLGWDVSEGGAVAQADGLDLDLPALTDGPRKYGFHGTVMAPFQMREGATLEELRRAFAQLGKKIGAVRCGDLEVVALGRFIALIPQSGVADLRAMAAQVVEGLDQWRAPLPAAEFERRNRPGLSDVQRGYLRRWGYPHVMEAYRFHMTLTGRIPKAEVGRVVQGARDYFAPLLADPMRIDDLALVGQRPDGRFEVIARCALQG</sequence>
<evidence type="ECO:0000313" key="2">
    <source>
        <dbReference type="Proteomes" id="UP000027337"/>
    </source>
</evidence>
<dbReference type="AlphaFoldDB" id="A0A061SQA0"/>
<comment type="caution">
    <text evidence="1">The sequence shown here is derived from an EMBL/GenBank/DDBJ whole genome shotgun (WGS) entry which is preliminary data.</text>
</comment>
<dbReference type="Proteomes" id="UP000027337">
    <property type="component" value="Unassembled WGS sequence"/>
</dbReference>
<reference evidence="1 2" key="1">
    <citation type="journal article" date="2014" name="Genome Announc.">
        <title>Draft Genome Sequences of Two Isolates of the Roseobacter Group, Sulfitobacter sp. Strains 3SOLIMAR09 and 1FIGIMAR09, from Harbors of Mallorca Island (Mediterranean Sea).</title>
        <authorList>
            <person name="Mas-Llado M."/>
            <person name="Pina-Villalonga J.M."/>
            <person name="Brunet-Galmes I."/>
            <person name="Nogales B."/>
            <person name="Bosch R."/>
        </authorList>
    </citation>
    <scope>NUCLEOTIDE SEQUENCE [LARGE SCALE GENOMIC DNA]</scope>
    <source>
        <strain evidence="1 2">1FIGIMAR09</strain>
    </source>
</reference>
<dbReference type="PIRSF" id="PIRSF033328">
    <property type="entry name" value="Phest_Mll4975"/>
    <property type="match status" value="1"/>
</dbReference>
<proteinExistence type="predicted"/>
<dbReference type="STRING" id="83219.PM02_17485"/>
<protein>
    <submittedName>
        <fullName evidence="1">Phosphonate metabolism protein</fullName>
    </submittedName>
</protein>